<reference evidence="1 2" key="1">
    <citation type="journal article" date="2019" name="Int. J. Syst. Evol. Microbiol.">
        <title>The Global Catalogue of Microorganisms (GCM) 10K type strain sequencing project: providing services to taxonomists for standard genome sequencing and annotation.</title>
        <authorList>
            <consortium name="The Broad Institute Genomics Platform"/>
            <consortium name="The Broad Institute Genome Sequencing Center for Infectious Disease"/>
            <person name="Wu L."/>
            <person name="Ma J."/>
        </authorList>
    </citation>
    <scope>NUCLEOTIDE SEQUENCE [LARGE SCALE GENOMIC DNA]</scope>
    <source>
        <strain evidence="1 2">JCM 15921</strain>
    </source>
</reference>
<dbReference type="InterPro" id="IPR029058">
    <property type="entry name" value="AB_hydrolase_fold"/>
</dbReference>
<evidence type="ECO:0000313" key="2">
    <source>
        <dbReference type="Proteomes" id="UP001500102"/>
    </source>
</evidence>
<sequence>MARADAGPEWSTACTNGQLALAPILDRDRANDDSKLTYKPNSSGIRVPVVMVHGWTGSSVHDDSMKGTFSHTVDLTQLRENTQPSIRTLIGNIQEIPGTVAYTFDYYDKSALWVTDPSIGPALATALKCLSEKSGQKPIVVAHSMGGLATREALQTDPSLVGALSQVITFGTPNTGSDIAAYIKSSDPKVLLTRSPGYSMIAAVVNSITSACTEASKSLDSSTCAGLTNGLRAFGGSGAAGLATGSSQLSALLKWPSTLPVHALAGDVKFNARYGSILGLPLSEFPSSGGDLIVPTSSATAGSTTKDIATCKVSLNVAQQSGETVAEKLHLISTDEAGRSILEGTSIPCFHANLMRVQQLANSMLGYINDDVQSRFVGTETIKINPWNDTGGPKIASSLTGGDCIAGSVANRADTFRCFSGNGVYDPCIAKPGSHDTFACLGSSPSSWVLLNGIHEDPAGPRTTDPNRAPFYMELANGMKCHLSIGGGPRTPPGYDFWSGACTNDGSSYPYVLWSNSPNIAKFGNIVYEGKSPRGYWQVAVGTEGSTPQLVEVLRAYR</sequence>
<dbReference type="SUPFAM" id="SSF53474">
    <property type="entry name" value="alpha/beta-Hydrolases"/>
    <property type="match status" value="1"/>
</dbReference>
<comment type="caution">
    <text evidence="1">The sequence shown here is derived from an EMBL/GenBank/DDBJ whole genome shotgun (WGS) entry which is preliminary data.</text>
</comment>
<evidence type="ECO:0008006" key="3">
    <source>
        <dbReference type="Google" id="ProtNLM"/>
    </source>
</evidence>
<evidence type="ECO:0000313" key="1">
    <source>
        <dbReference type="EMBL" id="GAA2145781.1"/>
    </source>
</evidence>
<accession>A0ABN2ZQY7</accession>
<keyword evidence="2" id="KW-1185">Reference proteome</keyword>
<organism evidence="1 2">
    <name type="scientific">Arthrobacter humicola</name>
    <dbReference type="NCBI Taxonomy" id="409291"/>
    <lineage>
        <taxon>Bacteria</taxon>
        <taxon>Bacillati</taxon>
        <taxon>Actinomycetota</taxon>
        <taxon>Actinomycetes</taxon>
        <taxon>Micrococcales</taxon>
        <taxon>Micrococcaceae</taxon>
        <taxon>Arthrobacter</taxon>
    </lineage>
</organism>
<dbReference type="Gene3D" id="3.40.50.1820">
    <property type="entry name" value="alpha/beta hydrolase"/>
    <property type="match status" value="1"/>
</dbReference>
<proteinExistence type="predicted"/>
<gene>
    <name evidence="1" type="ORF">GCM10009825_38820</name>
</gene>
<protein>
    <recommendedName>
        <fullName evidence="3">AB hydrolase-1 domain-containing protein</fullName>
    </recommendedName>
</protein>
<name>A0ABN2ZQY7_9MICC</name>
<dbReference type="Proteomes" id="UP001500102">
    <property type="component" value="Unassembled WGS sequence"/>
</dbReference>
<dbReference type="EMBL" id="BAAAQB010000041">
    <property type="protein sequence ID" value="GAA2145781.1"/>
    <property type="molecule type" value="Genomic_DNA"/>
</dbReference>